<dbReference type="OrthoDB" id="274084at2"/>
<protein>
    <recommendedName>
        <fullName evidence="3">DoxX</fullName>
    </recommendedName>
</protein>
<proteinExistence type="predicted"/>
<keyword evidence="2" id="KW-1185">Reference proteome</keyword>
<reference evidence="1 2" key="1">
    <citation type="submission" date="2019-02" db="EMBL/GenBank/DDBJ databases">
        <title>Deep-cultivation of Planctomycetes and their phenomic and genomic characterization uncovers novel biology.</title>
        <authorList>
            <person name="Wiegand S."/>
            <person name="Jogler M."/>
            <person name="Boedeker C."/>
            <person name="Pinto D."/>
            <person name="Vollmers J."/>
            <person name="Rivas-Marin E."/>
            <person name="Kohn T."/>
            <person name="Peeters S.H."/>
            <person name="Heuer A."/>
            <person name="Rast P."/>
            <person name="Oberbeckmann S."/>
            <person name="Bunk B."/>
            <person name="Jeske O."/>
            <person name="Meyerdierks A."/>
            <person name="Storesund J.E."/>
            <person name="Kallscheuer N."/>
            <person name="Luecker S."/>
            <person name="Lage O.M."/>
            <person name="Pohl T."/>
            <person name="Merkel B.J."/>
            <person name="Hornburger P."/>
            <person name="Mueller R.-W."/>
            <person name="Bruemmer F."/>
            <person name="Labrenz M."/>
            <person name="Spormann A.M."/>
            <person name="Op den Camp H."/>
            <person name="Overmann J."/>
            <person name="Amann R."/>
            <person name="Jetten M.S.M."/>
            <person name="Mascher T."/>
            <person name="Medema M.H."/>
            <person name="Devos D.P."/>
            <person name="Kaster A.-K."/>
            <person name="Ovreas L."/>
            <person name="Rohde M."/>
            <person name="Galperin M.Y."/>
            <person name="Jogler C."/>
        </authorList>
    </citation>
    <scope>NUCLEOTIDE SEQUENCE [LARGE SCALE GENOMIC DNA]</scope>
    <source>
        <strain evidence="1 2">Mal4</strain>
    </source>
</reference>
<evidence type="ECO:0000313" key="2">
    <source>
        <dbReference type="Proteomes" id="UP000320496"/>
    </source>
</evidence>
<dbReference type="Proteomes" id="UP000320496">
    <property type="component" value="Chromosome"/>
</dbReference>
<dbReference type="AlphaFoldDB" id="A0A517Z5Y1"/>
<evidence type="ECO:0000313" key="1">
    <source>
        <dbReference type="EMBL" id="QDU37841.1"/>
    </source>
</evidence>
<name>A0A517Z5Y1_9PLAN</name>
<evidence type="ECO:0008006" key="3">
    <source>
        <dbReference type="Google" id="ProtNLM"/>
    </source>
</evidence>
<gene>
    <name evidence="1" type="ORF">Mal4_21580</name>
</gene>
<dbReference type="KEGG" id="mri:Mal4_21580"/>
<accession>A0A517Z5Y1</accession>
<dbReference type="RefSeq" id="WP_145369083.1">
    <property type="nucleotide sequence ID" value="NZ_CP036275.1"/>
</dbReference>
<sequence>MDGGSPYDQPEPRGWSLVQATLRIVVAVQCWGVAATWLQGGNHAAVLQFAMEHNGMAESAAARFDNIIAVAMLACGALTLTRPCWPVLLPVSGWMLLESVMKMLLHDQWLEPAEHASRYLAPVALIVIDFWPPKLKFALGWAMVSMWLLRIAAASTFVGHGLMAIFQSGTGGNFVDLITLSAANVLGATVSEEHARVALAVIGGVDIGVALNLLISRSRGVAFWMAFWGFAAAASRVTAYGPEQYHDILIRVANGGVPAVVGIYWWRAIREQPSSVIPG</sequence>
<organism evidence="1 2">
    <name type="scientific">Maioricimonas rarisocia</name>
    <dbReference type="NCBI Taxonomy" id="2528026"/>
    <lineage>
        <taxon>Bacteria</taxon>
        <taxon>Pseudomonadati</taxon>
        <taxon>Planctomycetota</taxon>
        <taxon>Planctomycetia</taxon>
        <taxon>Planctomycetales</taxon>
        <taxon>Planctomycetaceae</taxon>
        <taxon>Maioricimonas</taxon>
    </lineage>
</organism>
<dbReference type="EMBL" id="CP036275">
    <property type="protein sequence ID" value="QDU37841.1"/>
    <property type="molecule type" value="Genomic_DNA"/>
</dbReference>